<dbReference type="PANTHER" id="PTHR42783">
    <property type="entry name" value="GLUTAMATE SYNTHASE [NADPH] SMALL CHAIN"/>
    <property type="match status" value="1"/>
</dbReference>
<dbReference type="InterPro" id="IPR006004">
    <property type="entry name" value="SudA-like"/>
</dbReference>
<dbReference type="PRINTS" id="PR00368">
    <property type="entry name" value="FADPNR"/>
</dbReference>
<feature type="region of interest" description="Disordered" evidence="1">
    <location>
        <begin position="1"/>
        <end position="26"/>
    </location>
</feature>
<protein>
    <submittedName>
        <fullName evidence="4">Glutamate synthase (NADPH), homotetrameric</fullName>
    </submittedName>
</protein>
<dbReference type="Pfam" id="PF07992">
    <property type="entry name" value="Pyr_redox_2"/>
    <property type="match status" value="1"/>
</dbReference>
<feature type="domain" description="FAD/NAD(P)-binding" evidence="2">
    <location>
        <begin position="153"/>
        <end position="459"/>
    </location>
</feature>
<comment type="caution">
    <text evidence="4">The sequence shown here is derived from an EMBL/GenBank/DDBJ whole genome shotgun (WGS) entry which is preliminary data.</text>
</comment>
<dbReference type="AlphaFoldDB" id="A0A1F5FEZ2"/>
<feature type="domain" description="Dihydroprymidine dehydrogenase" evidence="3">
    <location>
        <begin position="29"/>
        <end position="138"/>
    </location>
</feature>
<dbReference type="STRING" id="1817816.A2Y64_01315"/>
<dbReference type="GO" id="GO:0016491">
    <property type="term" value="F:oxidoreductase activity"/>
    <property type="evidence" value="ECO:0007669"/>
    <property type="project" value="InterPro"/>
</dbReference>
<evidence type="ECO:0000259" key="3">
    <source>
        <dbReference type="Pfam" id="PF14691"/>
    </source>
</evidence>
<accession>A0A1F5FEZ2</accession>
<evidence type="ECO:0000313" key="5">
    <source>
        <dbReference type="Proteomes" id="UP000177187"/>
    </source>
</evidence>
<dbReference type="SUPFAM" id="SSF46548">
    <property type="entry name" value="alpha-helical ferredoxin"/>
    <property type="match status" value="1"/>
</dbReference>
<dbReference type="Proteomes" id="UP000177187">
    <property type="component" value="Unassembled WGS sequence"/>
</dbReference>
<name>A0A1F5FEZ2_9BACT</name>
<proteinExistence type="predicted"/>
<dbReference type="InterPro" id="IPR036188">
    <property type="entry name" value="FAD/NAD-bd_sf"/>
</dbReference>
<sequence>MDKTPEELRKAGVRQLEKTPMPEQDPQERVRNFLEVPFGYTDEMAIAEAWRCLECKDGPCVAGCPVEIDIPAFIRAVKQGDFRSAVNVVKRTNALPAVCGRVCPQEVQCEIVCLRGKKGEPVAIGRLERFVADWEAEHGDPELPEIAPLNGHKVAVIGCGPGGMTCAGDLALMGYDVTVFEAFHASGGVLRYGIPEFRLPKAIVDRETHYLELLGVKFAYNMVIGKVWTLEEMRRDGFEAFYVGTGAGLPWFMKIEGEGLNGVYSANEFLTRANLMGAYDPERNDTPIWVGKSTAVIGGGNVAMDSARTALRLGSEHVYIVYRRSLTEMPARIEEIHHAEQEGVEFLLLQNPLRILDDGKGWVGGMECIRMELGEPDDSGRRRPVPMKGSEFVLDVDCVVVAIGNGPNPLLIEATPGLKVTKWSNIVTDDKGRTSIPGVFAGGDIVTGAATVIEAMGAGKIAARAMDAY</sequence>
<dbReference type="SUPFAM" id="SSF51971">
    <property type="entry name" value="Nucleotide-binding domain"/>
    <property type="match status" value="1"/>
</dbReference>
<dbReference type="Gene3D" id="1.10.1060.10">
    <property type="entry name" value="Alpha-helical ferredoxin"/>
    <property type="match status" value="1"/>
</dbReference>
<evidence type="ECO:0000259" key="2">
    <source>
        <dbReference type="Pfam" id="PF07992"/>
    </source>
</evidence>
<dbReference type="GO" id="GO:0051536">
    <property type="term" value="F:iron-sulfur cluster binding"/>
    <property type="evidence" value="ECO:0007669"/>
    <property type="project" value="InterPro"/>
</dbReference>
<dbReference type="PRINTS" id="PR00411">
    <property type="entry name" value="PNDRDTASEI"/>
</dbReference>
<dbReference type="Gene3D" id="3.50.50.60">
    <property type="entry name" value="FAD/NAD(P)-binding domain"/>
    <property type="match status" value="2"/>
</dbReference>
<dbReference type="InterPro" id="IPR028261">
    <property type="entry name" value="DPD_II"/>
</dbReference>
<dbReference type="PANTHER" id="PTHR42783:SF3">
    <property type="entry name" value="GLUTAMATE SYNTHASE [NADPH] SMALL CHAIN-RELATED"/>
    <property type="match status" value="1"/>
</dbReference>
<dbReference type="NCBIfam" id="TIGR01316">
    <property type="entry name" value="gltA"/>
    <property type="match status" value="1"/>
</dbReference>
<dbReference type="Pfam" id="PF14691">
    <property type="entry name" value="Fer4_20"/>
    <property type="match status" value="1"/>
</dbReference>
<organism evidence="4 5">
    <name type="scientific">Candidatus Coatesbacteria bacterium RBG_13_66_14</name>
    <dbReference type="NCBI Taxonomy" id="1817816"/>
    <lineage>
        <taxon>Bacteria</taxon>
        <taxon>Candidatus Coatesiibacteriota</taxon>
    </lineage>
</organism>
<dbReference type="InterPro" id="IPR023753">
    <property type="entry name" value="FAD/NAD-binding_dom"/>
</dbReference>
<dbReference type="InterPro" id="IPR009051">
    <property type="entry name" value="Helical_ferredxn"/>
</dbReference>
<feature type="non-terminal residue" evidence="4">
    <location>
        <position position="469"/>
    </location>
</feature>
<reference evidence="4 5" key="1">
    <citation type="journal article" date="2016" name="Nat. Commun.">
        <title>Thousands of microbial genomes shed light on interconnected biogeochemical processes in an aquifer system.</title>
        <authorList>
            <person name="Anantharaman K."/>
            <person name="Brown C.T."/>
            <person name="Hug L.A."/>
            <person name="Sharon I."/>
            <person name="Castelle C.J."/>
            <person name="Probst A.J."/>
            <person name="Thomas B.C."/>
            <person name="Singh A."/>
            <person name="Wilkins M.J."/>
            <person name="Karaoz U."/>
            <person name="Brodie E.L."/>
            <person name="Williams K.H."/>
            <person name="Hubbard S.S."/>
            <person name="Banfield J.F."/>
        </authorList>
    </citation>
    <scope>NUCLEOTIDE SEQUENCE [LARGE SCALE GENOMIC DNA]</scope>
</reference>
<evidence type="ECO:0000313" key="4">
    <source>
        <dbReference type="EMBL" id="OGD78132.1"/>
    </source>
</evidence>
<gene>
    <name evidence="4" type="ORF">A2Y64_01315</name>
</gene>
<dbReference type="EMBL" id="MFAF01000048">
    <property type="protein sequence ID" value="OGD78132.1"/>
    <property type="molecule type" value="Genomic_DNA"/>
</dbReference>
<evidence type="ECO:0000256" key="1">
    <source>
        <dbReference type="SAM" id="MobiDB-lite"/>
    </source>
</evidence>
<feature type="compositionally biased region" description="Basic and acidic residues" evidence="1">
    <location>
        <begin position="1"/>
        <end position="10"/>
    </location>
</feature>